<dbReference type="Pfam" id="PF03693">
    <property type="entry name" value="ParD_antitoxin"/>
    <property type="match status" value="1"/>
</dbReference>
<evidence type="ECO:0000313" key="2">
    <source>
        <dbReference type="Proteomes" id="UP000280708"/>
    </source>
</evidence>
<sequence length="86" mass="9290">MEAGMAAKAITVTLGEMTSHAERHLASGRYASMSEVMRAGLRALDREEAVLDELVRVRVAEALADPRPPMPIDKAFAQVRAAIDKA</sequence>
<evidence type="ECO:0000313" key="1">
    <source>
        <dbReference type="EMBL" id="AYO79832.1"/>
    </source>
</evidence>
<dbReference type="InterPro" id="IPR038296">
    <property type="entry name" value="ParD_sf"/>
</dbReference>
<dbReference type="Proteomes" id="UP000280708">
    <property type="component" value="Chromosome"/>
</dbReference>
<proteinExistence type="predicted"/>
<dbReference type="EMBL" id="CP033230">
    <property type="protein sequence ID" value="AYO79832.1"/>
    <property type="molecule type" value="Genomic_DNA"/>
</dbReference>
<reference evidence="1 2" key="1">
    <citation type="submission" date="2018-10" db="EMBL/GenBank/DDBJ databases">
        <title>Characterization and genome analysis of a novel bacterium Sphingobium yanoikuyae SJTF8 capable of degrading PAHs.</title>
        <authorList>
            <person name="Yin C."/>
            <person name="Xiong W."/>
            <person name="Liang R."/>
        </authorList>
    </citation>
    <scope>NUCLEOTIDE SEQUENCE [LARGE SCALE GENOMIC DNA]</scope>
    <source>
        <strain evidence="1 2">SJTF8</strain>
    </source>
</reference>
<dbReference type="AlphaFoldDB" id="A0A085KBD1"/>
<dbReference type="Gene3D" id="6.10.10.120">
    <property type="entry name" value="Antitoxin ParD1-like"/>
    <property type="match status" value="1"/>
</dbReference>
<protein>
    <submittedName>
        <fullName evidence="1">Type II toxin-antitoxin system ParD family antitoxin</fullName>
    </submittedName>
</protein>
<dbReference type="InterPro" id="IPR022789">
    <property type="entry name" value="ParD"/>
</dbReference>
<name>A0A085KBD1_SPHYA</name>
<organism evidence="1 2">
    <name type="scientific">Sphingobium yanoikuyae</name>
    <name type="common">Sphingomonas yanoikuyae</name>
    <dbReference type="NCBI Taxonomy" id="13690"/>
    <lineage>
        <taxon>Bacteria</taxon>
        <taxon>Pseudomonadati</taxon>
        <taxon>Pseudomonadota</taxon>
        <taxon>Alphaproteobacteria</taxon>
        <taxon>Sphingomonadales</taxon>
        <taxon>Sphingomonadaceae</taxon>
        <taxon>Sphingobium</taxon>
    </lineage>
</organism>
<gene>
    <name evidence="1" type="ORF">EBF16_24970</name>
</gene>
<accession>A0A085KBD1</accession>